<dbReference type="CDD" id="cd07197">
    <property type="entry name" value="nitrilase"/>
    <property type="match status" value="1"/>
</dbReference>
<proteinExistence type="predicted"/>
<keyword evidence="4" id="KW-1185">Reference proteome</keyword>
<dbReference type="GO" id="GO:0033388">
    <property type="term" value="P:putrescine biosynthetic process from arginine"/>
    <property type="evidence" value="ECO:0007669"/>
    <property type="project" value="TreeGrafter"/>
</dbReference>
<evidence type="ECO:0000313" key="4">
    <source>
        <dbReference type="Proteomes" id="UP000308760"/>
    </source>
</evidence>
<dbReference type="Pfam" id="PF00795">
    <property type="entry name" value="CN_hydrolase"/>
    <property type="match status" value="1"/>
</dbReference>
<dbReference type="InterPro" id="IPR036526">
    <property type="entry name" value="C-N_Hydrolase_sf"/>
</dbReference>
<dbReference type="SUPFAM" id="SSF56317">
    <property type="entry name" value="Carbon-nitrogen hydrolase"/>
    <property type="match status" value="1"/>
</dbReference>
<reference evidence="4" key="1">
    <citation type="submission" date="2019-04" db="EMBL/GenBank/DDBJ databases">
        <title>Nocardioides xinjiangensis sp. nov.</title>
        <authorList>
            <person name="Liu S."/>
        </authorList>
    </citation>
    <scope>NUCLEOTIDE SEQUENCE [LARGE SCALE GENOMIC DNA]</scope>
    <source>
        <strain evidence="4">18</strain>
    </source>
</reference>
<dbReference type="RefSeq" id="WP_136537537.1">
    <property type="nucleotide sequence ID" value="NZ_STGY01000083.1"/>
</dbReference>
<comment type="caution">
    <text evidence="3">The sequence shown here is derived from an EMBL/GenBank/DDBJ whole genome shotgun (WGS) entry which is preliminary data.</text>
</comment>
<sequence length="254" mass="26868">MAEHPAPLSIAAAQPQLRRNDLAYNAAAHAAVIRDAGTRLVVFPELSLTSYALDAPAVSLEDPVFDAIREACTETGSVALVGAPVRETDGVEHIAAIRVDAEGPMVAYRKMYPDESEVRRFTAAADLVVMELDGWRLGMAICRDTGIFEHVAQTAELAKRSGLGGIDAYVAGALFTPKGAGRRDKRMPKLAAAYRMWVVQACFAGLGSDYPVTAGGSGIWAPDGSVAAQADDRPGRIVTALLDFLRSRAATAAN</sequence>
<accession>A0A4V4HQF5</accession>
<dbReference type="InterPro" id="IPR003010">
    <property type="entry name" value="C-N_Hydrolase"/>
</dbReference>
<dbReference type="Proteomes" id="UP000308760">
    <property type="component" value="Unassembled WGS sequence"/>
</dbReference>
<evidence type="ECO:0000259" key="2">
    <source>
        <dbReference type="PROSITE" id="PS50263"/>
    </source>
</evidence>
<dbReference type="PANTHER" id="PTHR43674:SF2">
    <property type="entry name" value="BETA-UREIDOPROPIONASE"/>
    <property type="match status" value="1"/>
</dbReference>
<name>A0A4V4HQF5_9ACTN</name>
<dbReference type="PROSITE" id="PS50263">
    <property type="entry name" value="CN_HYDROLASE"/>
    <property type="match status" value="1"/>
</dbReference>
<dbReference type="OrthoDB" id="9811121at2"/>
<dbReference type="AlphaFoldDB" id="A0A4V4HQF5"/>
<dbReference type="GO" id="GO:0050126">
    <property type="term" value="F:N-carbamoylputrescine amidase activity"/>
    <property type="evidence" value="ECO:0007669"/>
    <property type="project" value="TreeGrafter"/>
</dbReference>
<protein>
    <submittedName>
        <fullName evidence="3">Carbon-nitrogen hydrolase family protein</fullName>
    </submittedName>
</protein>
<evidence type="ECO:0000256" key="1">
    <source>
        <dbReference type="ARBA" id="ARBA00022801"/>
    </source>
</evidence>
<organism evidence="3 4">
    <name type="scientific">Glycomyces buryatensis</name>
    <dbReference type="NCBI Taxonomy" id="2570927"/>
    <lineage>
        <taxon>Bacteria</taxon>
        <taxon>Bacillati</taxon>
        <taxon>Actinomycetota</taxon>
        <taxon>Actinomycetes</taxon>
        <taxon>Glycomycetales</taxon>
        <taxon>Glycomycetaceae</taxon>
        <taxon>Glycomyces</taxon>
    </lineage>
</organism>
<dbReference type="Gene3D" id="3.60.110.10">
    <property type="entry name" value="Carbon-nitrogen hydrolase"/>
    <property type="match status" value="1"/>
</dbReference>
<dbReference type="EMBL" id="STGY01000083">
    <property type="protein sequence ID" value="THV33656.1"/>
    <property type="molecule type" value="Genomic_DNA"/>
</dbReference>
<dbReference type="InterPro" id="IPR050345">
    <property type="entry name" value="Aliph_Amidase/BUP"/>
</dbReference>
<dbReference type="PANTHER" id="PTHR43674">
    <property type="entry name" value="NITRILASE C965.09-RELATED"/>
    <property type="match status" value="1"/>
</dbReference>
<gene>
    <name evidence="3" type="ORF">FAB82_26340</name>
</gene>
<evidence type="ECO:0000313" key="3">
    <source>
        <dbReference type="EMBL" id="THV33656.1"/>
    </source>
</evidence>
<feature type="domain" description="CN hydrolase" evidence="2">
    <location>
        <begin position="8"/>
        <end position="244"/>
    </location>
</feature>
<reference evidence="3 4" key="2">
    <citation type="submission" date="2019-05" db="EMBL/GenBank/DDBJ databases">
        <title>Glycomyces buryatensis sp. nov.</title>
        <authorList>
            <person name="Nikitina E."/>
        </authorList>
    </citation>
    <scope>NUCLEOTIDE SEQUENCE [LARGE SCALE GENOMIC DNA]</scope>
    <source>
        <strain evidence="3 4">18</strain>
    </source>
</reference>
<keyword evidence="1 3" id="KW-0378">Hydrolase</keyword>